<dbReference type="RefSeq" id="WP_155449981.1">
    <property type="nucleotide sequence ID" value="NZ_WNKT01000018.1"/>
</dbReference>
<comment type="similarity">
    <text evidence="1">Belongs to the RelE toxin family.</text>
</comment>
<dbReference type="PANTHER" id="PTHR35601:SF1">
    <property type="entry name" value="TOXIN RELE"/>
    <property type="match status" value="1"/>
</dbReference>
<accession>A0A6N8EGC0</accession>
<evidence type="ECO:0000256" key="2">
    <source>
        <dbReference type="ARBA" id="ARBA00022649"/>
    </source>
</evidence>
<organism evidence="3 4">
    <name type="scientific">Allochromatium palmeri</name>
    <dbReference type="NCBI Taxonomy" id="231048"/>
    <lineage>
        <taxon>Bacteria</taxon>
        <taxon>Pseudomonadati</taxon>
        <taxon>Pseudomonadota</taxon>
        <taxon>Gammaproteobacteria</taxon>
        <taxon>Chromatiales</taxon>
        <taxon>Chromatiaceae</taxon>
        <taxon>Allochromatium</taxon>
    </lineage>
</organism>
<evidence type="ECO:0000256" key="1">
    <source>
        <dbReference type="ARBA" id="ARBA00006226"/>
    </source>
</evidence>
<sequence>MTWRVELSGEIQRQIRRLDRGTRTRIERFMVDRLATDEDPRRLGQVLQGNLTGLWRYRIGDYRLICRIVDDRCVILALTVGHRREVYREH</sequence>
<evidence type="ECO:0000313" key="3">
    <source>
        <dbReference type="EMBL" id="MTW21394.1"/>
    </source>
</evidence>
<dbReference type="InterPro" id="IPR007712">
    <property type="entry name" value="RelE/ParE_toxin"/>
</dbReference>
<gene>
    <name evidence="3" type="ORF">GJ668_09845</name>
</gene>
<keyword evidence="2" id="KW-1277">Toxin-antitoxin system</keyword>
<protein>
    <submittedName>
        <fullName evidence="3">Type II toxin-antitoxin system mRNA interferase toxin, RelE/StbE family</fullName>
    </submittedName>
</protein>
<dbReference type="Pfam" id="PF05016">
    <property type="entry name" value="ParE_toxin"/>
    <property type="match status" value="1"/>
</dbReference>
<comment type="caution">
    <text evidence="3">The sequence shown here is derived from an EMBL/GenBank/DDBJ whole genome shotgun (WGS) entry which is preliminary data.</text>
</comment>
<name>A0A6N8EGC0_9GAMM</name>
<dbReference type="NCBIfam" id="TIGR02385">
    <property type="entry name" value="RelE_StbE"/>
    <property type="match status" value="1"/>
</dbReference>
<dbReference type="PANTHER" id="PTHR35601">
    <property type="entry name" value="TOXIN RELE"/>
    <property type="match status" value="1"/>
</dbReference>
<dbReference type="OrthoDB" id="5570653at2"/>
<dbReference type="EMBL" id="WNKT01000018">
    <property type="protein sequence ID" value="MTW21394.1"/>
    <property type="molecule type" value="Genomic_DNA"/>
</dbReference>
<dbReference type="SUPFAM" id="SSF143011">
    <property type="entry name" value="RelE-like"/>
    <property type="match status" value="1"/>
</dbReference>
<evidence type="ECO:0000313" key="4">
    <source>
        <dbReference type="Proteomes" id="UP000434044"/>
    </source>
</evidence>
<proteinExistence type="inferred from homology"/>
<dbReference type="Proteomes" id="UP000434044">
    <property type="component" value="Unassembled WGS sequence"/>
</dbReference>
<reference evidence="3 4" key="1">
    <citation type="submission" date="2019-11" db="EMBL/GenBank/DDBJ databases">
        <title>Whole-genome sequence of the anaerobic purple sulfur bacterium Allochromatium palmeri DSM 15591.</title>
        <authorList>
            <person name="Kyndt J.A."/>
            <person name="Meyer T.E."/>
        </authorList>
    </citation>
    <scope>NUCLEOTIDE SEQUENCE [LARGE SCALE GENOMIC DNA]</scope>
    <source>
        <strain evidence="3 4">DSM 15591</strain>
    </source>
</reference>
<dbReference type="Gene3D" id="3.30.2310.20">
    <property type="entry name" value="RelE-like"/>
    <property type="match status" value="1"/>
</dbReference>
<dbReference type="AlphaFoldDB" id="A0A6N8EGC0"/>
<dbReference type="InterPro" id="IPR035093">
    <property type="entry name" value="RelE/ParE_toxin_dom_sf"/>
</dbReference>
<keyword evidence="4" id="KW-1185">Reference proteome</keyword>